<dbReference type="SUPFAM" id="SSF82282">
    <property type="entry name" value="Homocysteine S-methyltransferase"/>
    <property type="match status" value="1"/>
</dbReference>
<dbReference type="GO" id="GO:0009086">
    <property type="term" value="P:methionine biosynthetic process"/>
    <property type="evidence" value="ECO:0007669"/>
    <property type="project" value="InterPro"/>
</dbReference>
<evidence type="ECO:0000256" key="4">
    <source>
        <dbReference type="PROSITE-ProRule" id="PRU00333"/>
    </source>
</evidence>
<keyword evidence="2 4" id="KW-0808">Transferase</keyword>
<protein>
    <submittedName>
        <fullName evidence="6">Homocysteine S-methyltransferase</fullName>
    </submittedName>
</protein>
<keyword evidence="7" id="KW-1185">Reference proteome</keyword>
<dbReference type="PANTHER" id="PTHR11103">
    <property type="entry name" value="SLR1189 PROTEIN"/>
    <property type="match status" value="1"/>
</dbReference>
<evidence type="ECO:0000256" key="1">
    <source>
        <dbReference type="ARBA" id="ARBA00022603"/>
    </source>
</evidence>
<feature type="binding site" evidence="3 4">
    <location>
        <position position="278"/>
    </location>
    <ligand>
        <name>Zn(2+)</name>
        <dbReference type="ChEBI" id="CHEBI:29105"/>
    </ligand>
</feature>
<dbReference type="GO" id="GO:0008168">
    <property type="term" value="F:methyltransferase activity"/>
    <property type="evidence" value="ECO:0007669"/>
    <property type="project" value="UniProtKB-UniRule"/>
</dbReference>
<evidence type="ECO:0000259" key="5">
    <source>
        <dbReference type="PROSITE" id="PS50970"/>
    </source>
</evidence>
<dbReference type="PROSITE" id="PS50970">
    <property type="entry name" value="HCY"/>
    <property type="match status" value="1"/>
</dbReference>
<evidence type="ECO:0000256" key="3">
    <source>
        <dbReference type="PIRSR" id="PIRSR037505-2"/>
    </source>
</evidence>
<organism evidence="6 7">
    <name type="scientific">Jannaschia faecimaris</name>
    <dbReference type="NCBI Taxonomy" id="1244108"/>
    <lineage>
        <taxon>Bacteria</taxon>
        <taxon>Pseudomonadati</taxon>
        <taxon>Pseudomonadota</taxon>
        <taxon>Alphaproteobacteria</taxon>
        <taxon>Rhodobacterales</taxon>
        <taxon>Roseobacteraceae</taxon>
        <taxon>Jannaschia</taxon>
    </lineage>
</organism>
<name>A0A1H3LH49_9RHOB</name>
<dbReference type="InterPro" id="IPR003726">
    <property type="entry name" value="HCY_dom"/>
</dbReference>
<proteinExistence type="predicted"/>
<dbReference type="InterPro" id="IPR036589">
    <property type="entry name" value="HCY_dom_sf"/>
</dbReference>
<dbReference type="Pfam" id="PF02574">
    <property type="entry name" value="S-methyl_trans"/>
    <property type="match status" value="1"/>
</dbReference>
<accession>A0A1H3LH49</accession>
<gene>
    <name evidence="6" type="ORF">SAMN05444004_102208</name>
</gene>
<dbReference type="PANTHER" id="PTHR11103:SF18">
    <property type="entry name" value="SLR1189 PROTEIN"/>
    <property type="match status" value="1"/>
</dbReference>
<dbReference type="RefSeq" id="WP_092642627.1">
    <property type="nucleotide sequence ID" value="NZ_FNPX01000002.1"/>
</dbReference>
<keyword evidence="1 4" id="KW-0489">Methyltransferase</keyword>
<keyword evidence="3 4" id="KW-0862">Zinc</keyword>
<dbReference type="PIRSF" id="PIRSF037505">
    <property type="entry name" value="Betaine_HMT"/>
    <property type="match status" value="1"/>
</dbReference>
<feature type="binding site" evidence="3 4">
    <location>
        <position position="277"/>
    </location>
    <ligand>
        <name>Zn(2+)</name>
        <dbReference type="ChEBI" id="CHEBI:29105"/>
    </ligand>
</feature>
<dbReference type="EMBL" id="FNPX01000002">
    <property type="protein sequence ID" value="SDY63857.1"/>
    <property type="molecule type" value="Genomic_DNA"/>
</dbReference>
<dbReference type="GO" id="GO:0008270">
    <property type="term" value="F:zinc ion binding"/>
    <property type="evidence" value="ECO:0007669"/>
    <property type="project" value="InterPro"/>
</dbReference>
<sequence length="307" mass="32766">MADIALLDGGNGQEISKRSRGVTHPLWSVEVMFETPELVVDVHSEFIEAGARVLTVNTYAATPTRMENHGYGDRFEEAHATAIQLARSAIAKSGQSAHYVQIAGCLPPLVASFRSEVSKNYADSLEEFRRIVRGQVEHVDLFLIETMSNIEEASAALDAATEAGRPVYLGLTLSDDMSNTLRSGERLEAAISALARKSPNGILLNCSTPEAITKAMPILAQSGIRFGGYANGFTSVEAFEPGGTVDSLRARRDLSPDVYADFVEQWVDLGATIVGGCCEVAPAHIKHLADRLIASGHTIANLGGAPG</sequence>
<feature type="domain" description="Hcy-binding" evidence="5">
    <location>
        <begin position="1"/>
        <end position="292"/>
    </location>
</feature>
<dbReference type="AlphaFoldDB" id="A0A1H3LH49"/>
<evidence type="ECO:0000313" key="7">
    <source>
        <dbReference type="Proteomes" id="UP000198914"/>
    </source>
</evidence>
<keyword evidence="3 4" id="KW-0479">Metal-binding</keyword>
<dbReference type="STRING" id="1244108.SAMN05444004_102208"/>
<dbReference type="Gene3D" id="3.20.20.330">
    <property type="entry name" value="Homocysteine-binding-like domain"/>
    <property type="match status" value="1"/>
</dbReference>
<dbReference type="InterPro" id="IPR017226">
    <property type="entry name" value="BHMT-like"/>
</dbReference>
<dbReference type="OrthoDB" id="9803687at2"/>
<evidence type="ECO:0000256" key="2">
    <source>
        <dbReference type="ARBA" id="ARBA00022679"/>
    </source>
</evidence>
<feature type="binding site" evidence="3 4">
    <location>
        <position position="206"/>
    </location>
    <ligand>
        <name>Zn(2+)</name>
        <dbReference type="ChEBI" id="CHEBI:29105"/>
    </ligand>
</feature>
<evidence type="ECO:0000313" key="6">
    <source>
        <dbReference type="EMBL" id="SDY63857.1"/>
    </source>
</evidence>
<reference evidence="7" key="1">
    <citation type="submission" date="2016-10" db="EMBL/GenBank/DDBJ databases">
        <authorList>
            <person name="Varghese N."/>
            <person name="Submissions S."/>
        </authorList>
    </citation>
    <scope>NUCLEOTIDE SEQUENCE [LARGE SCALE GENOMIC DNA]</scope>
    <source>
        <strain evidence="7">DSM 100420</strain>
    </source>
</reference>
<comment type="cofactor">
    <cofactor evidence="3">
        <name>Zn(2+)</name>
        <dbReference type="ChEBI" id="CHEBI:29105"/>
    </cofactor>
    <text evidence="3">Binds 1 zinc ion per subunit.</text>
</comment>
<dbReference type="GO" id="GO:0032259">
    <property type="term" value="P:methylation"/>
    <property type="evidence" value="ECO:0007669"/>
    <property type="project" value="UniProtKB-KW"/>
</dbReference>
<dbReference type="Proteomes" id="UP000198914">
    <property type="component" value="Unassembled WGS sequence"/>
</dbReference>